<keyword evidence="6" id="KW-0378">Hydrolase</keyword>
<dbReference type="InterPro" id="IPR011320">
    <property type="entry name" value="RNase_H1_N"/>
</dbReference>
<feature type="domain" description="RNase H type-1" evidence="7">
    <location>
        <begin position="71"/>
        <end position="211"/>
    </location>
</feature>
<evidence type="ECO:0000256" key="3">
    <source>
        <dbReference type="ARBA" id="ARBA00022722"/>
    </source>
</evidence>
<dbReference type="InterPro" id="IPR002156">
    <property type="entry name" value="RNaseH_domain"/>
</dbReference>
<evidence type="ECO:0000256" key="4">
    <source>
        <dbReference type="ARBA" id="ARBA00022723"/>
    </source>
</evidence>
<sequence length="311" mass="35655">MGKKVYAIKEGYDSLNKEEVRDIIVETWDQCLKYVKGVKGAKYKSFSSLKEAEDFLKEENRLLKKGIDNYPTDVPQIYVDGSFNSSTGIYGYGLVVIMKDEIIYAEKGCPEDDSLKNLRQIAGELKGAIRAAEYALDYGYNHIVIFHDYEGISHHATGYWERKEKSSEEYYDKMNRFMKDMGLKITFVKVDSHTLDLYNEVADELAKLAAGVEIEGVVSKLLKNTTIKIKDKKVLAEIEGLIKETVKENIHVTSDIKKTNNIEKIKEENLCFIMEKLKEAYAKSECDAREYLKSLKDEIKEDIIISCIENK</sequence>
<keyword evidence="9" id="KW-1185">Reference proteome</keyword>
<dbReference type="EMBL" id="JAHLQL010000005">
    <property type="protein sequence ID" value="MBU5592892.1"/>
    <property type="molecule type" value="Genomic_DNA"/>
</dbReference>
<evidence type="ECO:0000256" key="6">
    <source>
        <dbReference type="ARBA" id="ARBA00022801"/>
    </source>
</evidence>
<comment type="catalytic activity">
    <reaction evidence="1">
        <text>Endonucleolytic cleavage to 5'-phosphomonoester.</text>
        <dbReference type="EC" id="3.1.26.4"/>
    </reaction>
</comment>
<keyword evidence="3" id="KW-0540">Nuclease</keyword>
<reference evidence="8 9" key="1">
    <citation type="submission" date="2021-06" db="EMBL/GenBank/DDBJ databases">
        <authorList>
            <person name="Sun Q."/>
            <person name="Li D."/>
        </authorList>
    </citation>
    <scope>NUCLEOTIDE SEQUENCE [LARGE SCALE GENOMIC DNA]</scope>
    <source>
        <strain evidence="8 9">MSJ-4</strain>
    </source>
</reference>
<evidence type="ECO:0000313" key="9">
    <source>
        <dbReference type="Proteomes" id="UP000736583"/>
    </source>
</evidence>
<evidence type="ECO:0000259" key="7">
    <source>
        <dbReference type="PROSITE" id="PS50879"/>
    </source>
</evidence>
<dbReference type="Pfam" id="PF01693">
    <property type="entry name" value="Cauli_VI"/>
    <property type="match status" value="1"/>
</dbReference>
<evidence type="ECO:0000256" key="5">
    <source>
        <dbReference type="ARBA" id="ARBA00022759"/>
    </source>
</evidence>
<dbReference type="Pfam" id="PF13456">
    <property type="entry name" value="RVT_3"/>
    <property type="match status" value="1"/>
</dbReference>
<comment type="caution">
    <text evidence="8">The sequence shown here is derived from an EMBL/GenBank/DDBJ whole genome shotgun (WGS) entry which is preliminary data.</text>
</comment>
<evidence type="ECO:0000313" key="8">
    <source>
        <dbReference type="EMBL" id="MBU5592892.1"/>
    </source>
</evidence>
<evidence type="ECO:0000256" key="1">
    <source>
        <dbReference type="ARBA" id="ARBA00000077"/>
    </source>
</evidence>
<gene>
    <name evidence="8" type="ORF">KQI89_14150</name>
</gene>
<organism evidence="8 9">
    <name type="scientific">Clostridium simiarum</name>
    <dbReference type="NCBI Taxonomy" id="2841506"/>
    <lineage>
        <taxon>Bacteria</taxon>
        <taxon>Bacillati</taxon>
        <taxon>Bacillota</taxon>
        <taxon>Clostridia</taxon>
        <taxon>Eubacteriales</taxon>
        <taxon>Clostridiaceae</taxon>
        <taxon>Clostridium</taxon>
    </lineage>
</organism>
<dbReference type="Proteomes" id="UP000736583">
    <property type="component" value="Unassembled WGS sequence"/>
</dbReference>
<accession>A0ABS6F308</accession>
<proteinExistence type="predicted"/>
<dbReference type="CDD" id="cd09277">
    <property type="entry name" value="RNase_HI_bacteria_like"/>
    <property type="match status" value="1"/>
</dbReference>
<dbReference type="EC" id="3.1.26.4" evidence="2"/>
<keyword evidence="4" id="KW-0479">Metal-binding</keyword>
<protein>
    <recommendedName>
        <fullName evidence="2">ribonuclease H</fullName>
        <ecNumber evidence="2">3.1.26.4</ecNumber>
    </recommendedName>
</protein>
<name>A0ABS6F308_9CLOT</name>
<dbReference type="InterPro" id="IPR050092">
    <property type="entry name" value="RNase_H"/>
</dbReference>
<dbReference type="PANTHER" id="PTHR10642:SF26">
    <property type="entry name" value="RIBONUCLEASE H1"/>
    <property type="match status" value="1"/>
</dbReference>
<dbReference type="RefSeq" id="WP_216457582.1">
    <property type="nucleotide sequence ID" value="NZ_JAHLQL010000005.1"/>
</dbReference>
<dbReference type="PROSITE" id="PS50879">
    <property type="entry name" value="RNASE_H_1"/>
    <property type="match status" value="1"/>
</dbReference>
<evidence type="ECO:0000256" key="2">
    <source>
        <dbReference type="ARBA" id="ARBA00012180"/>
    </source>
</evidence>
<keyword evidence="5" id="KW-0255">Endonuclease</keyword>
<dbReference type="PANTHER" id="PTHR10642">
    <property type="entry name" value="RIBONUCLEASE H1"/>
    <property type="match status" value="1"/>
</dbReference>